<dbReference type="Gene3D" id="3.30.1330.70">
    <property type="entry name" value="Holliday junction resolvase RusA"/>
    <property type="match status" value="1"/>
</dbReference>
<dbReference type="InterPro" id="IPR036614">
    <property type="entry name" value="RusA-like_sf"/>
</dbReference>
<name>A0A223SDN9_9ACTN</name>
<dbReference type="InterPro" id="IPR008822">
    <property type="entry name" value="Endonuclease_RusA-like"/>
</dbReference>
<protein>
    <submittedName>
        <fullName evidence="1">RusA family crossover junction endodeoxyribonuclease</fullName>
    </submittedName>
</protein>
<proteinExistence type="predicted"/>
<dbReference type="KEGG" id="ngv:CDO52_12775"/>
<dbReference type="GO" id="GO:0006281">
    <property type="term" value="P:DNA repair"/>
    <property type="evidence" value="ECO:0007669"/>
    <property type="project" value="InterPro"/>
</dbReference>
<dbReference type="GO" id="GO:0000287">
    <property type="term" value="F:magnesium ion binding"/>
    <property type="evidence" value="ECO:0007669"/>
    <property type="project" value="InterPro"/>
</dbReference>
<accession>A0A223SDN9</accession>
<keyword evidence="2" id="KW-1185">Reference proteome</keyword>
<evidence type="ECO:0000313" key="2">
    <source>
        <dbReference type="Proteomes" id="UP000215005"/>
    </source>
</evidence>
<dbReference type="AlphaFoldDB" id="A0A223SDN9"/>
<dbReference type="EMBL" id="CP022753">
    <property type="protein sequence ID" value="ASU86193.1"/>
    <property type="molecule type" value="Genomic_DNA"/>
</dbReference>
<organism evidence="1 2">
    <name type="scientific">Nocardiopsis gilva YIM 90087</name>
    <dbReference type="NCBI Taxonomy" id="1235441"/>
    <lineage>
        <taxon>Bacteria</taxon>
        <taxon>Bacillati</taxon>
        <taxon>Actinomycetota</taxon>
        <taxon>Actinomycetes</taxon>
        <taxon>Streptosporangiales</taxon>
        <taxon>Nocardiopsidaceae</taxon>
        <taxon>Nocardiopsis</taxon>
    </lineage>
</organism>
<dbReference type="OrthoDB" id="3732467at2"/>
<sequence>MSKYVRPWRQDVRAAAEDALRLEDDPHAFPLNGPLSVDMVFSVERPKSHFGTGRNAGVLKRSAPPYPASMPDLSKLLRSTEDALTSAGVWRDDARVVECGRLAKVYTASGDPDSLQVPGAVIRVRRLEVA</sequence>
<reference evidence="1 2" key="1">
    <citation type="submission" date="2017-08" db="EMBL/GenBank/DDBJ databases">
        <title>The complete genome sequence of Nocardiopsis gilva YIM 90087.</title>
        <authorList>
            <person name="Yin M."/>
            <person name="Tang S."/>
        </authorList>
    </citation>
    <scope>NUCLEOTIDE SEQUENCE [LARGE SCALE GENOMIC DNA]</scope>
    <source>
        <strain evidence="1 2">YIM 90087</strain>
    </source>
</reference>
<dbReference type="Pfam" id="PF05866">
    <property type="entry name" value="RusA"/>
    <property type="match status" value="1"/>
</dbReference>
<dbReference type="GO" id="GO:0006310">
    <property type="term" value="P:DNA recombination"/>
    <property type="evidence" value="ECO:0007669"/>
    <property type="project" value="InterPro"/>
</dbReference>
<evidence type="ECO:0000313" key="1">
    <source>
        <dbReference type="EMBL" id="ASU86193.1"/>
    </source>
</evidence>
<dbReference type="Proteomes" id="UP000215005">
    <property type="component" value="Chromosome"/>
</dbReference>
<gene>
    <name evidence="1" type="ORF">CDO52_12775</name>
</gene>
<dbReference type="SUPFAM" id="SSF103084">
    <property type="entry name" value="Holliday junction resolvase RusA"/>
    <property type="match status" value="1"/>
</dbReference>